<dbReference type="AlphaFoldDB" id="A0AAV0RQZ3"/>
<dbReference type="Proteomes" id="UP001154282">
    <property type="component" value="Unassembled WGS sequence"/>
</dbReference>
<reference evidence="1" key="1">
    <citation type="submission" date="2022-08" db="EMBL/GenBank/DDBJ databases">
        <authorList>
            <person name="Gutierrez-Valencia J."/>
        </authorList>
    </citation>
    <scope>NUCLEOTIDE SEQUENCE</scope>
</reference>
<sequence>MSPLQCRLLLPTISSASLSIPYPTTNSTVSGAIPVRSSSASSISPFYLPIKVI</sequence>
<protein>
    <submittedName>
        <fullName evidence="1">Uncharacterized protein</fullName>
    </submittedName>
</protein>
<dbReference type="EMBL" id="CAMGYJ010000011">
    <property type="protein sequence ID" value="CAI0558922.1"/>
    <property type="molecule type" value="Genomic_DNA"/>
</dbReference>
<evidence type="ECO:0000313" key="2">
    <source>
        <dbReference type="Proteomes" id="UP001154282"/>
    </source>
</evidence>
<evidence type="ECO:0000313" key="1">
    <source>
        <dbReference type="EMBL" id="CAI0558922.1"/>
    </source>
</evidence>
<organism evidence="1 2">
    <name type="scientific">Linum tenue</name>
    <dbReference type="NCBI Taxonomy" id="586396"/>
    <lineage>
        <taxon>Eukaryota</taxon>
        <taxon>Viridiplantae</taxon>
        <taxon>Streptophyta</taxon>
        <taxon>Embryophyta</taxon>
        <taxon>Tracheophyta</taxon>
        <taxon>Spermatophyta</taxon>
        <taxon>Magnoliopsida</taxon>
        <taxon>eudicotyledons</taxon>
        <taxon>Gunneridae</taxon>
        <taxon>Pentapetalae</taxon>
        <taxon>rosids</taxon>
        <taxon>fabids</taxon>
        <taxon>Malpighiales</taxon>
        <taxon>Linaceae</taxon>
        <taxon>Linum</taxon>
    </lineage>
</organism>
<proteinExistence type="predicted"/>
<accession>A0AAV0RQZ3</accession>
<keyword evidence="2" id="KW-1185">Reference proteome</keyword>
<comment type="caution">
    <text evidence="1">The sequence shown here is derived from an EMBL/GenBank/DDBJ whole genome shotgun (WGS) entry which is preliminary data.</text>
</comment>
<name>A0AAV0RQZ3_9ROSI</name>
<gene>
    <name evidence="1" type="ORF">LITE_LOCUS48985</name>
</gene>
<feature type="non-terminal residue" evidence="1">
    <location>
        <position position="53"/>
    </location>
</feature>